<dbReference type="Proteomes" id="UP000799755">
    <property type="component" value="Unassembled WGS sequence"/>
</dbReference>
<sequence length="1661" mass="179716">MEFLKTCITNAQAIGDFEAVAFQAFSVTRNTDASPSLVDRSPAEDLHAVEAEFRQGQHLVVQDASKSLLWFFRATTADKAGQTPLALPVLPGYDFQAEQSGVMKASELARPPMRNVTSSTPSSNSPLTPGALKGPGFLGGNGRGAQGTPQAAQPLDQQLQHDSYAIYELFTSSVVALISFYMVRDHKAIALNYRTLLSMPAAQQDPDQDPSNSSGMPFCLTNVNVYWTSSGTLVISIFSVSKAEIHRLDGINSEEAQKQFVGRCVRVAPNGLLAKIVGFESFPDVAAEDVSQRGQRKRVRIGPVEQSIERWKSLVTRWLKWKGYSIPDLEEKTSWVKIRIARSNQFAASSPAPGGQAREVLWPRALCFFYDELSSAGDVPDTARIPQKDTTLDWYETNYSSGFRDPIDVAQQWFMGKPERDKALEARRKAQKAEEEAAQLKGDSHGLLPSSPLNSRTGTYGDLQAVSGVYPTPPDGVAPGVGMPSSDNAAIPGAAPNTILVPSGSNPAINLSGPHDHIPTDTQQLPVASPELPLPFDPFSSTLHGGNDDLFEDLDEDGFGGNDITDADFNFFDEPDENEDVDMLGSSAAPDSKPPSQEKAGKDPETSSLPDADIKEEMSDPMTALDDALAAAPRPSNQPNSQVKIETQADEQAPQPGAQAEQPISQPTQSTDPSIISVKLEPSPPLSPHLVQQKLLPSPKEKLRFQTPKQQITSRHRDSIFDPVSFNRKMSLSDAKYHEGRFSFPLRKPKETSVSKEPTKRPASLRELPLLTKLRHAIGMASAKSIVELKTVVLDESDLSDSSSETPSTPEDEPEDMVSTAPEPLSAGLYFPGKRKLPTDGDATPMSATSFAESFGGDMQDIASLQTDESCLAWFEPNPSDWCLAYVPAPAELPLAVARNDVPAFSPIIPSMPDTPTSQPDLQADFPDEKPLSPKDSIAVAQIVTDQIVSATLDILHEGSSTDTTPHLDRTCSETKATAVVKTIFPKAADCNVLSLASVQDVFPDLPQQSKGQPRPAPRRMNAQTDGSASPGHLIYQIPSPHIRVRRADTLWDLLPPALSFWEPLGLAPCNPAKNVVAFCIYPQSHSLTSCLESFLVNIQIAYESCKFGNHTRIQTVPEYEGGLVPCTINGPTSARAAFRVLRETCTQLGKLLAVKHAQMREKGHQKINAFVIYMIDPFESPSALWELCSAFWSLFQAYGQVSASRPGSELPPKPDLVLQIIPIKYIASFDVPVVLDSSTYTSLAREVYDRCPPSAPSEDKTPLTIYTAPSFQLEEAIPRTIPFKLNAEPPQDLLRENSYIHLGYAISLDGTWITAAWTDSCGKSQAVVSYNLGTRVFGEIAKEIWQTTVEILQARRVTWRVCIAKAGVMEREELETWVFLASCPTQLNLFITLLTVDTKPPLRFTPTIPTPNSLTSNANSATAQHLSSNTPGSTPQAAGGLSPDHPGLTPAATPSDSTNDPSNDPEARLINVTDESWGVILSHRLHNSNSTVEFRPCLISGLLVKRGETYSTSRRTTQGGEIPDPERGPIVVGVNILWVGAVGSTRAAQSPFPPSASGAEGVSPGGTNLTSNTSNPHLNSNPPNTSGAGIPERSSTSLMWTPTAQSRATAENLLKEVLAQFRALGLLARLKGMRGTRGGTVPWHVGAAMRGVGGVVKCLQ</sequence>
<keyword evidence="2" id="KW-1185">Reference proteome</keyword>
<accession>A0ACB6R0G1</accession>
<organism evidence="1 2">
    <name type="scientific">Lindgomyces ingoldianus</name>
    <dbReference type="NCBI Taxonomy" id="673940"/>
    <lineage>
        <taxon>Eukaryota</taxon>
        <taxon>Fungi</taxon>
        <taxon>Dikarya</taxon>
        <taxon>Ascomycota</taxon>
        <taxon>Pezizomycotina</taxon>
        <taxon>Dothideomycetes</taxon>
        <taxon>Pleosporomycetidae</taxon>
        <taxon>Pleosporales</taxon>
        <taxon>Lindgomycetaceae</taxon>
        <taxon>Lindgomyces</taxon>
    </lineage>
</organism>
<reference evidence="1" key="1">
    <citation type="journal article" date="2020" name="Stud. Mycol.">
        <title>101 Dothideomycetes genomes: a test case for predicting lifestyles and emergence of pathogens.</title>
        <authorList>
            <person name="Haridas S."/>
            <person name="Albert R."/>
            <person name="Binder M."/>
            <person name="Bloem J."/>
            <person name="Labutti K."/>
            <person name="Salamov A."/>
            <person name="Andreopoulos B."/>
            <person name="Baker S."/>
            <person name="Barry K."/>
            <person name="Bills G."/>
            <person name="Bluhm B."/>
            <person name="Cannon C."/>
            <person name="Castanera R."/>
            <person name="Culley D."/>
            <person name="Daum C."/>
            <person name="Ezra D."/>
            <person name="Gonzalez J."/>
            <person name="Henrissat B."/>
            <person name="Kuo A."/>
            <person name="Liang C."/>
            <person name="Lipzen A."/>
            <person name="Lutzoni F."/>
            <person name="Magnuson J."/>
            <person name="Mondo S."/>
            <person name="Nolan M."/>
            <person name="Ohm R."/>
            <person name="Pangilinan J."/>
            <person name="Park H.-J."/>
            <person name="Ramirez L."/>
            <person name="Alfaro M."/>
            <person name="Sun H."/>
            <person name="Tritt A."/>
            <person name="Yoshinaga Y."/>
            <person name="Zwiers L.-H."/>
            <person name="Turgeon B."/>
            <person name="Goodwin S."/>
            <person name="Spatafora J."/>
            <person name="Crous P."/>
            <person name="Grigoriev I."/>
        </authorList>
    </citation>
    <scope>NUCLEOTIDE SEQUENCE</scope>
    <source>
        <strain evidence="1">ATCC 200398</strain>
    </source>
</reference>
<protein>
    <submittedName>
        <fullName evidence="1">Uncharacterized protein</fullName>
    </submittedName>
</protein>
<dbReference type="EMBL" id="MU003502">
    <property type="protein sequence ID" value="KAF2472631.1"/>
    <property type="molecule type" value="Genomic_DNA"/>
</dbReference>
<proteinExistence type="predicted"/>
<comment type="caution">
    <text evidence="1">The sequence shown here is derived from an EMBL/GenBank/DDBJ whole genome shotgun (WGS) entry which is preliminary data.</text>
</comment>
<evidence type="ECO:0000313" key="1">
    <source>
        <dbReference type="EMBL" id="KAF2472631.1"/>
    </source>
</evidence>
<name>A0ACB6R0G1_9PLEO</name>
<gene>
    <name evidence="1" type="ORF">BDR25DRAFT_284183</name>
</gene>
<evidence type="ECO:0000313" key="2">
    <source>
        <dbReference type="Proteomes" id="UP000799755"/>
    </source>
</evidence>